<proteinExistence type="predicted"/>
<accession>A0AAW0RCJ7</accession>
<feature type="domain" description="DUF2828" evidence="2">
    <location>
        <begin position="108"/>
        <end position="454"/>
    </location>
</feature>
<dbReference type="InterPro" id="IPR058580">
    <property type="entry name" value="DUF2828"/>
</dbReference>
<organism evidence="3 4">
    <name type="scientific">Apiospora kogelbergensis</name>
    <dbReference type="NCBI Taxonomy" id="1337665"/>
    <lineage>
        <taxon>Eukaryota</taxon>
        <taxon>Fungi</taxon>
        <taxon>Dikarya</taxon>
        <taxon>Ascomycota</taxon>
        <taxon>Pezizomycotina</taxon>
        <taxon>Sordariomycetes</taxon>
        <taxon>Xylariomycetidae</taxon>
        <taxon>Amphisphaeriales</taxon>
        <taxon>Apiosporaceae</taxon>
        <taxon>Apiospora</taxon>
    </lineage>
</organism>
<dbReference type="InterPro" id="IPR011205">
    <property type="entry name" value="UCP015417_vWA"/>
</dbReference>
<reference evidence="3 4" key="1">
    <citation type="submission" date="2023-01" db="EMBL/GenBank/DDBJ databases">
        <title>Analysis of 21 Apiospora genomes using comparative genomics revels a genus with tremendous synthesis potential of carbohydrate active enzymes and secondary metabolites.</title>
        <authorList>
            <person name="Sorensen T."/>
        </authorList>
    </citation>
    <scope>NUCLEOTIDE SEQUENCE [LARGE SCALE GENOMIC DNA]</scope>
    <source>
        <strain evidence="3 4">CBS 117206</strain>
    </source>
</reference>
<protein>
    <recommendedName>
        <fullName evidence="2">DUF2828 domain-containing protein</fullName>
    </recommendedName>
</protein>
<evidence type="ECO:0000313" key="4">
    <source>
        <dbReference type="Proteomes" id="UP001392437"/>
    </source>
</evidence>
<sequence length="633" mass="72120">MGFEPQKEAWFLRYTFPVIFPFHSSLTLSEPESESFTLLAPPSTTAELQGAIKDLNLDNGPAEAAETNSEREELPTEPFMKGLLSHQKDTEMEREQQYQADSENLMLTENNDMAYRSTQDPLLDLFAELEEVISGPRLYELLNRAWQKDPLMTLKLIFNARSIHLGKASRPTFYRCAGWLAQYHPITLVSSLRWLSRPVIIKKVEKTDGNGDDAVMVEAEHDRDGQDASAFDVKDGVSHGYWKDLLNILVLSVNGQLDVLANPKDILNVTRETKRDPGLSKHVDEATAKTKRHEARQERHERAVASFNHDPVHRALHVAIARLFSEQLKADLILLREPDTKNKNHISLCAKWAPSHDRFHDKHTFVVSTIAELMHPECLSQGIDREIYLRHAREAYRKDISALRGHLDIVERHLSAKTLDKIRYDRVPSIAMNRYTPIFAEKDTDHFETYTNFVAVFEDLILPMALRNNLKQEDMVKRVFVFSDMQFDEAQPASHDYGGQSSDDQRTWGSSYERLKKKYEDAGYEMPQLVFWNLAGGRAGYTGGDGDPTAPKPVTAREEGTAIVSGYSQGMLKVFLDNGSFEDEEEVEHETITEDGVEVVETRPAAKKQKMDPMFILKKAISHKAYDMLKVVD</sequence>
<dbReference type="PANTHER" id="PTHR31373">
    <property type="entry name" value="OS06G0652100 PROTEIN"/>
    <property type="match status" value="1"/>
</dbReference>
<gene>
    <name evidence="3" type="ORF">PG999_000815</name>
</gene>
<comment type="caution">
    <text evidence="3">The sequence shown here is derived from an EMBL/GenBank/DDBJ whole genome shotgun (WGS) entry which is preliminary data.</text>
</comment>
<name>A0AAW0RCJ7_9PEZI</name>
<evidence type="ECO:0000313" key="3">
    <source>
        <dbReference type="EMBL" id="KAK8132642.1"/>
    </source>
</evidence>
<dbReference type="PANTHER" id="PTHR31373:SF27">
    <property type="entry name" value="TROVE DOMAIN-CONTAINING PROTEIN"/>
    <property type="match status" value="1"/>
</dbReference>
<evidence type="ECO:0000259" key="2">
    <source>
        <dbReference type="Pfam" id="PF11443"/>
    </source>
</evidence>
<keyword evidence="4" id="KW-1185">Reference proteome</keyword>
<feature type="compositionally biased region" description="Basic and acidic residues" evidence="1">
    <location>
        <begin position="277"/>
        <end position="288"/>
    </location>
</feature>
<dbReference type="Pfam" id="PF11443">
    <property type="entry name" value="DUF2828"/>
    <property type="match status" value="1"/>
</dbReference>
<dbReference type="EMBL" id="JAQQWP010000001">
    <property type="protein sequence ID" value="KAK8132642.1"/>
    <property type="molecule type" value="Genomic_DNA"/>
</dbReference>
<feature type="region of interest" description="Disordered" evidence="1">
    <location>
        <begin position="277"/>
        <end position="296"/>
    </location>
</feature>
<dbReference type="Proteomes" id="UP001392437">
    <property type="component" value="Unassembled WGS sequence"/>
</dbReference>
<dbReference type="AlphaFoldDB" id="A0AAW0RCJ7"/>
<evidence type="ECO:0000256" key="1">
    <source>
        <dbReference type="SAM" id="MobiDB-lite"/>
    </source>
</evidence>